<name>A0A383DTP1_9ZZZZ</name>
<dbReference type="EMBL" id="UINC01219962">
    <property type="protein sequence ID" value="SVE47669.1"/>
    <property type="molecule type" value="Genomic_DNA"/>
</dbReference>
<keyword evidence="1" id="KW-0472">Membrane</keyword>
<evidence type="ECO:0008006" key="3">
    <source>
        <dbReference type="Google" id="ProtNLM"/>
    </source>
</evidence>
<dbReference type="Pfam" id="PF20221">
    <property type="entry name" value="DUF6580"/>
    <property type="match status" value="1"/>
</dbReference>
<gene>
    <name evidence="2" type="ORF">METZ01_LOCUS500523</name>
</gene>
<proteinExistence type="predicted"/>
<protein>
    <recommendedName>
        <fullName evidence="3">Rod shape-determining protein MreD</fullName>
    </recommendedName>
</protein>
<evidence type="ECO:0000256" key="1">
    <source>
        <dbReference type="SAM" id="Phobius"/>
    </source>
</evidence>
<sequence length="148" mass="16334">MNTKILLIASIIFLVSLTRLVPHLPNFTPILALALFGGACMPSNKTAFLIPISAMFLSDLILGFHSQIYAVYGCILILSFLGRTIQNKISILNLTITGISGSLIFFIVTNFSVWLGDNLYPLTLNGLIKCYVMAIPFFHNTLISTFIF</sequence>
<feature type="transmembrane region" description="Helical" evidence="1">
    <location>
        <begin position="127"/>
        <end position="147"/>
    </location>
</feature>
<feature type="non-terminal residue" evidence="2">
    <location>
        <position position="148"/>
    </location>
</feature>
<keyword evidence="1" id="KW-0812">Transmembrane</keyword>
<feature type="transmembrane region" description="Helical" evidence="1">
    <location>
        <begin position="91"/>
        <end position="115"/>
    </location>
</feature>
<organism evidence="2">
    <name type="scientific">marine metagenome</name>
    <dbReference type="NCBI Taxonomy" id="408172"/>
    <lineage>
        <taxon>unclassified sequences</taxon>
        <taxon>metagenomes</taxon>
        <taxon>ecological metagenomes</taxon>
    </lineage>
</organism>
<evidence type="ECO:0000313" key="2">
    <source>
        <dbReference type="EMBL" id="SVE47669.1"/>
    </source>
</evidence>
<dbReference type="InterPro" id="IPR046487">
    <property type="entry name" value="DUF6580"/>
</dbReference>
<keyword evidence="1" id="KW-1133">Transmembrane helix</keyword>
<feature type="transmembrane region" description="Helical" evidence="1">
    <location>
        <begin position="69"/>
        <end position="85"/>
    </location>
</feature>
<dbReference type="AlphaFoldDB" id="A0A383DTP1"/>
<accession>A0A383DTP1</accession>
<reference evidence="2" key="1">
    <citation type="submission" date="2018-05" db="EMBL/GenBank/DDBJ databases">
        <authorList>
            <person name="Lanie J.A."/>
            <person name="Ng W.-L."/>
            <person name="Kazmierczak K.M."/>
            <person name="Andrzejewski T.M."/>
            <person name="Davidsen T.M."/>
            <person name="Wayne K.J."/>
            <person name="Tettelin H."/>
            <person name="Glass J.I."/>
            <person name="Rusch D."/>
            <person name="Podicherti R."/>
            <person name="Tsui H.-C.T."/>
            <person name="Winkler M.E."/>
        </authorList>
    </citation>
    <scope>NUCLEOTIDE SEQUENCE</scope>
</reference>